<dbReference type="Gene3D" id="3.30.870.10">
    <property type="entry name" value="Endonuclease Chain A"/>
    <property type="match status" value="2"/>
</dbReference>
<dbReference type="GO" id="GO:0003824">
    <property type="term" value="F:catalytic activity"/>
    <property type="evidence" value="ECO:0007669"/>
    <property type="project" value="InterPro"/>
</dbReference>
<evidence type="ECO:0000259" key="1">
    <source>
        <dbReference type="PROSITE" id="PS50035"/>
    </source>
</evidence>
<dbReference type="Proteomes" id="UP000245390">
    <property type="component" value="Unassembled WGS sequence"/>
</dbReference>
<dbReference type="KEGG" id="salo:EF888_09690"/>
<dbReference type="SMART" id="SM00155">
    <property type="entry name" value="PLDc"/>
    <property type="match status" value="2"/>
</dbReference>
<sequence length="495" mass="55466">MAHALADLSSEIESLDVLVTGSEAFPALERLFMGASREIWAGFRIFDLSTRLRSPEACAIGETWFDLLQHTLERGVSIRLVLTDFDPILATKYHRTSWHSARQAAILSELCEAGDLSFDVAAHPARVGWVPRIAFRKKVRERLARNEADHLTPGLWNQSLDGPYPMVPATHHQKLAVVDREKLFIGGIDLDERRFDTLYHDRPANETWHDVQVIVTGSVVAAAQKHLEEFKDVVRGRQQPTAQSKAFVRTLSAKRHVNPFHISPRTVASEIEDAHYAALRRAEGLIYIETQYFRHLPLASALADIGLARPDLGLIMVLPAAPEDVAFENNREQDAQLGEHLQTQCVDVVREGFGDRALFCAPAQLREANEDEGDRAKLYGAPIIYVHAKVSIFGDSEAIVSSANLNGRSLRWDTEAGVHLADPMKVRQLRERLFTHWMPHLPVMGGLDTVDEWRATVVDNSRKPPAERRSFLLPYRLSDARLMAAPVAGVPHELV</sequence>
<dbReference type="PANTHER" id="PTHR21248">
    <property type="entry name" value="CARDIOLIPIN SYNTHASE"/>
    <property type="match status" value="1"/>
</dbReference>
<dbReference type="PROSITE" id="PS50035">
    <property type="entry name" value="PLD"/>
    <property type="match status" value="2"/>
</dbReference>
<dbReference type="AlphaFoldDB" id="A0A316G7W8"/>
<organism evidence="2 3">
    <name type="scientific">Silicimonas algicola</name>
    <dbReference type="NCBI Taxonomy" id="1826607"/>
    <lineage>
        <taxon>Bacteria</taxon>
        <taxon>Pseudomonadati</taxon>
        <taxon>Pseudomonadota</taxon>
        <taxon>Alphaproteobacteria</taxon>
        <taxon>Rhodobacterales</taxon>
        <taxon>Paracoccaceae</taxon>
    </lineage>
</organism>
<name>A0A316G7W8_9RHOB</name>
<proteinExistence type="predicted"/>
<dbReference type="PANTHER" id="PTHR21248:SF22">
    <property type="entry name" value="PHOSPHOLIPASE D"/>
    <property type="match status" value="1"/>
</dbReference>
<keyword evidence="3" id="KW-1185">Reference proteome</keyword>
<protein>
    <submittedName>
        <fullName evidence="2">Phospholipase D1/2</fullName>
    </submittedName>
</protein>
<comment type="caution">
    <text evidence="2">The sequence shown here is derived from an EMBL/GenBank/DDBJ whole genome shotgun (WGS) entry which is preliminary data.</text>
</comment>
<dbReference type="GO" id="GO:0006793">
    <property type="term" value="P:phosphorus metabolic process"/>
    <property type="evidence" value="ECO:0007669"/>
    <property type="project" value="UniProtKB-ARBA"/>
</dbReference>
<gene>
    <name evidence="2" type="ORF">C8D95_103297</name>
</gene>
<evidence type="ECO:0000313" key="3">
    <source>
        <dbReference type="Proteomes" id="UP000245390"/>
    </source>
</evidence>
<feature type="domain" description="PLD phosphodiesterase" evidence="1">
    <location>
        <begin position="167"/>
        <end position="194"/>
    </location>
</feature>
<dbReference type="InterPro" id="IPR001736">
    <property type="entry name" value="PLipase_D/transphosphatidylase"/>
</dbReference>
<evidence type="ECO:0000313" key="2">
    <source>
        <dbReference type="EMBL" id="PWK57059.1"/>
    </source>
</evidence>
<accession>A0A316G7W8</accession>
<dbReference type="SUPFAM" id="SSF56024">
    <property type="entry name" value="Phospholipase D/nuclease"/>
    <property type="match status" value="2"/>
</dbReference>
<dbReference type="EMBL" id="QGGV01000003">
    <property type="protein sequence ID" value="PWK57059.1"/>
    <property type="molecule type" value="Genomic_DNA"/>
</dbReference>
<reference evidence="2 3" key="1">
    <citation type="submission" date="2018-05" db="EMBL/GenBank/DDBJ databases">
        <title>Genomic Encyclopedia of Type Strains, Phase IV (KMG-IV): sequencing the most valuable type-strain genomes for metagenomic binning, comparative biology and taxonomic classification.</title>
        <authorList>
            <person name="Goeker M."/>
        </authorList>
    </citation>
    <scope>NUCLEOTIDE SEQUENCE [LARGE SCALE GENOMIC DNA]</scope>
    <source>
        <strain evidence="2 3">DSM 103371</strain>
    </source>
</reference>
<dbReference type="OrthoDB" id="8828485at2"/>
<dbReference type="CDD" id="cd09105">
    <property type="entry name" value="PLDc_vPLD1_2_like_2"/>
    <property type="match status" value="1"/>
</dbReference>
<feature type="domain" description="PLD phosphodiesterase" evidence="1">
    <location>
        <begin position="387"/>
        <end position="409"/>
    </location>
</feature>
<dbReference type="RefSeq" id="WP_109758808.1">
    <property type="nucleotide sequence ID" value="NZ_CP034588.1"/>
</dbReference>